<dbReference type="Gene3D" id="1.10.10.60">
    <property type="entry name" value="Homeodomain-like"/>
    <property type="match status" value="1"/>
</dbReference>
<dbReference type="Pfam" id="PF02954">
    <property type="entry name" value="HTH_8"/>
    <property type="match status" value="1"/>
</dbReference>
<dbReference type="Pfam" id="PF25601">
    <property type="entry name" value="AAA_lid_14"/>
    <property type="match status" value="1"/>
</dbReference>
<dbReference type="PANTHER" id="PTHR32071:SF57">
    <property type="entry name" value="C4-DICARBOXYLATE TRANSPORT TRANSCRIPTIONAL REGULATORY PROTEIN DCTD"/>
    <property type="match status" value="1"/>
</dbReference>
<dbReference type="PROSITE" id="PS50045">
    <property type="entry name" value="SIGMA54_INTERACT_4"/>
    <property type="match status" value="1"/>
</dbReference>
<protein>
    <submittedName>
        <fullName evidence="6">Transcriptional regulator containing PAS, AAA-type ATPase, and DNA-binding Fis domains</fullName>
    </submittedName>
</protein>
<dbReference type="AlphaFoldDB" id="A0A1I4NUL1"/>
<proteinExistence type="predicted"/>
<dbReference type="SMART" id="SM00382">
    <property type="entry name" value="AAA"/>
    <property type="match status" value="1"/>
</dbReference>
<dbReference type="InterPro" id="IPR003593">
    <property type="entry name" value="AAA+_ATPase"/>
</dbReference>
<dbReference type="PRINTS" id="PR01590">
    <property type="entry name" value="HTHFIS"/>
</dbReference>
<dbReference type="Gene3D" id="1.10.8.60">
    <property type="match status" value="1"/>
</dbReference>
<dbReference type="CDD" id="cd00009">
    <property type="entry name" value="AAA"/>
    <property type="match status" value="1"/>
</dbReference>
<dbReference type="Proteomes" id="UP000199520">
    <property type="component" value="Unassembled WGS sequence"/>
</dbReference>
<gene>
    <name evidence="6" type="ORF">SAMN04490355_105230</name>
</gene>
<dbReference type="EMBL" id="FOTS01000052">
    <property type="protein sequence ID" value="SFM19085.1"/>
    <property type="molecule type" value="Genomic_DNA"/>
</dbReference>
<dbReference type="InterPro" id="IPR002197">
    <property type="entry name" value="HTH_Fis"/>
</dbReference>
<evidence type="ECO:0000256" key="4">
    <source>
        <dbReference type="ARBA" id="ARBA00023163"/>
    </source>
</evidence>
<keyword evidence="4" id="KW-0804">Transcription</keyword>
<dbReference type="InterPro" id="IPR009057">
    <property type="entry name" value="Homeodomain-like_sf"/>
</dbReference>
<organism evidence="6 7">
    <name type="scientific">Pelosinus propionicus DSM 13327</name>
    <dbReference type="NCBI Taxonomy" id="1123291"/>
    <lineage>
        <taxon>Bacteria</taxon>
        <taxon>Bacillati</taxon>
        <taxon>Bacillota</taxon>
        <taxon>Negativicutes</taxon>
        <taxon>Selenomonadales</taxon>
        <taxon>Sporomusaceae</taxon>
        <taxon>Pelosinus</taxon>
    </lineage>
</organism>
<name>A0A1I4NUL1_9FIRM</name>
<dbReference type="InterPro" id="IPR025662">
    <property type="entry name" value="Sigma_54_int_dom_ATP-bd_1"/>
</dbReference>
<dbReference type="PANTHER" id="PTHR32071">
    <property type="entry name" value="TRANSCRIPTIONAL REGULATORY PROTEIN"/>
    <property type="match status" value="1"/>
</dbReference>
<evidence type="ECO:0000259" key="5">
    <source>
        <dbReference type="PROSITE" id="PS50045"/>
    </source>
</evidence>
<keyword evidence="3" id="KW-0805">Transcription regulation</keyword>
<evidence type="ECO:0000256" key="3">
    <source>
        <dbReference type="ARBA" id="ARBA00023015"/>
    </source>
</evidence>
<dbReference type="InterPro" id="IPR025943">
    <property type="entry name" value="Sigma_54_int_dom_ATP-bd_2"/>
</dbReference>
<dbReference type="GO" id="GO:0006355">
    <property type="term" value="P:regulation of DNA-templated transcription"/>
    <property type="evidence" value="ECO:0007669"/>
    <property type="project" value="InterPro"/>
</dbReference>
<dbReference type="Pfam" id="PF00158">
    <property type="entry name" value="Sigma54_activat"/>
    <property type="match status" value="1"/>
</dbReference>
<evidence type="ECO:0000256" key="2">
    <source>
        <dbReference type="ARBA" id="ARBA00022840"/>
    </source>
</evidence>
<dbReference type="Gene3D" id="3.40.50.300">
    <property type="entry name" value="P-loop containing nucleotide triphosphate hydrolases"/>
    <property type="match status" value="1"/>
</dbReference>
<dbReference type="STRING" id="1123291.SAMN04490355_105230"/>
<dbReference type="GO" id="GO:0043565">
    <property type="term" value="F:sequence-specific DNA binding"/>
    <property type="evidence" value="ECO:0007669"/>
    <property type="project" value="InterPro"/>
</dbReference>
<evidence type="ECO:0000313" key="6">
    <source>
        <dbReference type="EMBL" id="SFM19085.1"/>
    </source>
</evidence>
<keyword evidence="7" id="KW-1185">Reference proteome</keyword>
<sequence>MEKKSLVNSIKDMATRSSRLRITSRNTLVKNMFQFLRSQTDLQCELLLLCTEHGLILDFSTLDLDCDISGYTVPVDALYAHQDRLLFHDNLKGYIIISLNQQKLVPIINHLQSDIDALLKMFDASERHNQDLLNCLDSVRNAISIYDKDANLLFANNKFCTDLHIDDRDAVIGMNIHDVINHAGIKIHPMENNSSQLKMLDVLKYGEEVLDWEVRIESQATPNVAQIVSNDMYPVINKNGEVEGMVELTHSRHQDMKRAKKIVGLSAEYSFDDIIGSSPAIREKIKQAKNFANSPFNFLITGESGVGKELFAQSIHNYSAMKKGPFVALNCANFSEGLIESELFGYVGGAFTGASKTGQMGKFELADKGTLFLDEIGELPYHFQSKLLRVLETWAVTRIGSSRQIPVNVRLIAATNRDLEKMVSEGLFREDLYYRLQVLSIEIPPLRERREDLLLLAETFLKQSMNPNSGALKTLDADAQKALLEYDWKGNVRELRNVINRVTILSKTNVITRDILEASIHSKGYMLKHSTSEAPEDRLNKRRMEVDASYANLLREVLDITHGNKKQAAELLGVSRKTFYRMLEKYNGCC</sequence>
<keyword evidence="1" id="KW-0547">Nucleotide-binding</keyword>
<dbReference type="SUPFAM" id="SSF52540">
    <property type="entry name" value="P-loop containing nucleoside triphosphate hydrolases"/>
    <property type="match status" value="1"/>
</dbReference>
<feature type="domain" description="Sigma-54 factor interaction" evidence="5">
    <location>
        <begin position="274"/>
        <end position="504"/>
    </location>
</feature>
<keyword evidence="2" id="KW-0067">ATP-binding</keyword>
<dbReference type="PROSITE" id="PS00675">
    <property type="entry name" value="SIGMA54_INTERACT_1"/>
    <property type="match status" value="1"/>
</dbReference>
<dbReference type="Gene3D" id="3.30.450.20">
    <property type="entry name" value="PAS domain"/>
    <property type="match status" value="1"/>
</dbReference>
<keyword evidence="6" id="KW-0238">DNA-binding</keyword>
<dbReference type="InterPro" id="IPR027417">
    <property type="entry name" value="P-loop_NTPase"/>
</dbReference>
<dbReference type="GO" id="GO:0005524">
    <property type="term" value="F:ATP binding"/>
    <property type="evidence" value="ECO:0007669"/>
    <property type="project" value="UniProtKB-KW"/>
</dbReference>
<dbReference type="InterPro" id="IPR035965">
    <property type="entry name" value="PAS-like_dom_sf"/>
</dbReference>
<dbReference type="SUPFAM" id="SSF55785">
    <property type="entry name" value="PYP-like sensor domain (PAS domain)"/>
    <property type="match status" value="1"/>
</dbReference>
<dbReference type="SUPFAM" id="SSF46689">
    <property type="entry name" value="Homeodomain-like"/>
    <property type="match status" value="1"/>
</dbReference>
<dbReference type="FunFam" id="3.40.50.300:FF:000006">
    <property type="entry name" value="DNA-binding transcriptional regulator NtrC"/>
    <property type="match status" value="1"/>
</dbReference>
<dbReference type="InterPro" id="IPR002078">
    <property type="entry name" value="Sigma_54_int"/>
</dbReference>
<dbReference type="PROSITE" id="PS00676">
    <property type="entry name" value="SIGMA54_INTERACT_2"/>
    <property type="match status" value="1"/>
</dbReference>
<evidence type="ECO:0000256" key="1">
    <source>
        <dbReference type="ARBA" id="ARBA00022741"/>
    </source>
</evidence>
<accession>A0A1I4NUL1</accession>
<reference evidence="7" key="1">
    <citation type="submission" date="2016-10" db="EMBL/GenBank/DDBJ databases">
        <authorList>
            <person name="Varghese N."/>
            <person name="Submissions S."/>
        </authorList>
    </citation>
    <scope>NUCLEOTIDE SEQUENCE [LARGE SCALE GENOMIC DNA]</scope>
    <source>
        <strain evidence="7">DSM 13327</strain>
    </source>
</reference>
<evidence type="ECO:0000313" key="7">
    <source>
        <dbReference type="Proteomes" id="UP000199520"/>
    </source>
</evidence>
<dbReference type="InterPro" id="IPR058031">
    <property type="entry name" value="AAA_lid_NorR"/>
</dbReference>